<reference evidence="2" key="1">
    <citation type="submission" date="2018-06" db="EMBL/GenBank/DDBJ databases">
        <authorList>
            <person name="Zhirakovskaya E."/>
        </authorList>
    </citation>
    <scope>NUCLEOTIDE SEQUENCE</scope>
</reference>
<dbReference type="EMBL" id="UOFM01000537">
    <property type="protein sequence ID" value="VAW83385.1"/>
    <property type="molecule type" value="Genomic_DNA"/>
</dbReference>
<dbReference type="InterPro" id="IPR039418">
    <property type="entry name" value="LexA-like"/>
</dbReference>
<dbReference type="Pfam" id="PF00717">
    <property type="entry name" value="Peptidase_S24"/>
    <property type="match status" value="1"/>
</dbReference>
<evidence type="ECO:0000313" key="2">
    <source>
        <dbReference type="EMBL" id="VAW83385.1"/>
    </source>
</evidence>
<dbReference type="CDD" id="cd06529">
    <property type="entry name" value="S24_LexA-like"/>
    <property type="match status" value="1"/>
</dbReference>
<accession>A0A3B0YR52</accession>
<dbReference type="SUPFAM" id="SSF51306">
    <property type="entry name" value="LexA/Signal peptidase"/>
    <property type="match status" value="1"/>
</dbReference>
<dbReference type="AlphaFoldDB" id="A0A3B0YR52"/>
<sequence length="105" mass="12122">MEATGCSASEPFALRVLGDMMEPEFKDGCIIIVDPEGLVQDSCYVVAMYEEEYYFRQLRIEEDRYFLKCVNEGYDEYLEIPGIEAIHGVVSQQAGTRRSQHKHYL</sequence>
<feature type="domain" description="Peptidase S24/S26A/S26B/S26C" evidence="1">
    <location>
        <begin position="8"/>
        <end position="76"/>
    </location>
</feature>
<dbReference type="InterPro" id="IPR015927">
    <property type="entry name" value="Peptidase_S24_S26A/B/C"/>
</dbReference>
<proteinExistence type="predicted"/>
<dbReference type="InterPro" id="IPR036286">
    <property type="entry name" value="LexA/Signal_pep-like_sf"/>
</dbReference>
<organism evidence="2">
    <name type="scientific">hydrothermal vent metagenome</name>
    <dbReference type="NCBI Taxonomy" id="652676"/>
    <lineage>
        <taxon>unclassified sequences</taxon>
        <taxon>metagenomes</taxon>
        <taxon>ecological metagenomes</taxon>
    </lineage>
</organism>
<dbReference type="Gene3D" id="2.10.109.10">
    <property type="entry name" value="Umud Fragment, subunit A"/>
    <property type="match status" value="1"/>
</dbReference>
<gene>
    <name evidence="2" type="ORF">MNBD_GAMMA14-2733</name>
</gene>
<evidence type="ECO:0000259" key="1">
    <source>
        <dbReference type="Pfam" id="PF00717"/>
    </source>
</evidence>
<name>A0A3B0YR52_9ZZZZ</name>
<protein>
    <recommendedName>
        <fullName evidence="1">Peptidase S24/S26A/S26B/S26C domain-containing protein</fullName>
    </recommendedName>
</protein>